<name>A0A8U0A3P8_9EURY</name>
<gene>
    <name evidence="3" type="ORF">MW046_04255</name>
</gene>
<dbReference type="Pfam" id="PF00583">
    <property type="entry name" value="Acetyltransf_1"/>
    <property type="match status" value="1"/>
</dbReference>
<dbReference type="PANTHER" id="PTHR13947:SF37">
    <property type="entry name" value="LD18367P"/>
    <property type="match status" value="1"/>
</dbReference>
<dbReference type="GO" id="GO:0008080">
    <property type="term" value="F:N-acetyltransferase activity"/>
    <property type="evidence" value="ECO:0007669"/>
    <property type="project" value="InterPro"/>
</dbReference>
<organism evidence="3 4">
    <name type="scientific">Halocatena salina</name>
    <dbReference type="NCBI Taxonomy" id="2934340"/>
    <lineage>
        <taxon>Archaea</taxon>
        <taxon>Methanobacteriati</taxon>
        <taxon>Methanobacteriota</taxon>
        <taxon>Stenosarchaea group</taxon>
        <taxon>Halobacteria</taxon>
        <taxon>Halobacteriales</taxon>
        <taxon>Natronomonadaceae</taxon>
        <taxon>Halocatena</taxon>
    </lineage>
</organism>
<dbReference type="InterPro" id="IPR000182">
    <property type="entry name" value="GNAT_dom"/>
</dbReference>
<dbReference type="InterPro" id="IPR050769">
    <property type="entry name" value="NAT_camello-type"/>
</dbReference>
<dbReference type="KEGG" id="haad:MW046_04255"/>
<accession>A0A8U0A3P8</accession>
<dbReference type="GeneID" id="71927232"/>
<dbReference type="Gene3D" id="3.40.630.30">
    <property type="match status" value="1"/>
</dbReference>
<sequence>MTTALDLRQYRPADDDRVRELHETALRAAGGFIEGVPELDLDAVEKTYLTDGDFLVGEIDDRIVAMGAFRPATGHITEVLDCSGTTAELKRLRVDPVHQRNGYGQAVCEEVERRAREQGFTEIVLDTTPAQTGARRFFETNGFEQVRTERRRWEGDPFELLFYRKSLVDGASFTANTRLRPDRRTNRRRR</sequence>
<evidence type="ECO:0000313" key="3">
    <source>
        <dbReference type="EMBL" id="UPM43664.1"/>
    </source>
</evidence>
<dbReference type="PROSITE" id="PS51186">
    <property type="entry name" value="GNAT"/>
    <property type="match status" value="1"/>
</dbReference>
<dbReference type="SUPFAM" id="SSF55729">
    <property type="entry name" value="Acyl-CoA N-acyltransferases (Nat)"/>
    <property type="match status" value="1"/>
</dbReference>
<evidence type="ECO:0000313" key="4">
    <source>
        <dbReference type="Proteomes" id="UP000831768"/>
    </source>
</evidence>
<evidence type="ECO:0000256" key="1">
    <source>
        <dbReference type="ARBA" id="ARBA00022679"/>
    </source>
</evidence>
<keyword evidence="4" id="KW-1185">Reference proteome</keyword>
<dbReference type="InterPro" id="IPR016181">
    <property type="entry name" value="Acyl_CoA_acyltransferase"/>
</dbReference>
<dbReference type="CDD" id="cd04301">
    <property type="entry name" value="NAT_SF"/>
    <property type="match status" value="1"/>
</dbReference>
<dbReference type="RefSeq" id="WP_247994326.1">
    <property type="nucleotide sequence ID" value="NZ_CP096019.1"/>
</dbReference>
<dbReference type="PANTHER" id="PTHR13947">
    <property type="entry name" value="GNAT FAMILY N-ACETYLTRANSFERASE"/>
    <property type="match status" value="1"/>
</dbReference>
<reference evidence="3" key="1">
    <citation type="submission" date="2022-04" db="EMBL/GenBank/DDBJ databases">
        <title>Halocatena sp. nov., isolated from a salt lake.</title>
        <authorList>
            <person name="Cui H.-L."/>
        </authorList>
    </citation>
    <scope>NUCLEOTIDE SEQUENCE</scope>
    <source>
        <strain evidence="3">AD-1</strain>
    </source>
</reference>
<keyword evidence="1" id="KW-0808">Transferase</keyword>
<proteinExistence type="predicted"/>
<dbReference type="EMBL" id="CP096019">
    <property type="protein sequence ID" value="UPM43664.1"/>
    <property type="molecule type" value="Genomic_DNA"/>
</dbReference>
<feature type="domain" description="N-acetyltransferase" evidence="2">
    <location>
        <begin position="5"/>
        <end position="165"/>
    </location>
</feature>
<evidence type="ECO:0000259" key="2">
    <source>
        <dbReference type="PROSITE" id="PS51186"/>
    </source>
</evidence>
<dbReference type="Proteomes" id="UP000831768">
    <property type="component" value="Chromosome"/>
</dbReference>
<protein>
    <submittedName>
        <fullName evidence="3">GNAT family N-acetyltransferase</fullName>
    </submittedName>
</protein>
<dbReference type="AlphaFoldDB" id="A0A8U0A3P8"/>